<protein>
    <recommendedName>
        <fullName evidence="4 12">GDP-Man:Man(3)GlcNAc(2)-PP-Dol alpha-1,2-mannosyltransferase</fullName>
        <ecNumber evidence="3 12">2.4.1.131</ecNumber>
    </recommendedName>
</protein>
<dbReference type="InterPro" id="IPR001296">
    <property type="entry name" value="Glyco_trans_1"/>
</dbReference>
<dbReference type="InParanoid" id="A0A163MUG0"/>
<feature type="domain" description="ALG11 mannosyltransferase N-terminal" evidence="14">
    <location>
        <begin position="61"/>
        <end position="267"/>
    </location>
</feature>
<dbReference type="AlphaFoldDB" id="A0A163MUG0"/>
<keyword evidence="8 12" id="KW-0256">Endoplasmic reticulum</keyword>
<dbReference type="InterPro" id="IPR038013">
    <property type="entry name" value="ALG11"/>
</dbReference>
<accession>A0A163MUG0</accession>
<dbReference type="UniPathway" id="UPA00378"/>
<dbReference type="GO" id="GO:0006487">
    <property type="term" value="P:protein N-linked glycosylation"/>
    <property type="evidence" value="ECO:0007669"/>
    <property type="project" value="TreeGrafter"/>
</dbReference>
<evidence type="ECO:0000256" key="5">
    <source>
        <dbReference type="ARBA" id="ARBA00022676"/>
    </source>
</evidence>
<evidence type="ECO:0000256" key="1">
    <source>
        <dbReference type="ARBA" id="ARBA00004389"/>
    </source>
</evidence>
<gene>
    <name evidence="15" type="primary">ABSGL_14467.1 scaffold 14663</name>
</gene>
<evidence type="ECO:0000313" key="15">
    <source>
        <dbReference type="EMBL" id="SAM08801.1"/>
    </source>
</evidence>
<comment type="subcellular location">
    <subcellularLocation>
        <location evidence="1">Endoplasmic reticulum membrane</location>
        <topology evidence="1">Single-pass membrane protein</topology>
    </subcellularLocation>
</comment>
<evidence type="ECO:0000256" key="3">
    <source>
        <dbReference type="ARBA" id="ARBA00012645"/>
    </source>
</evidence>
<dbReference type="PANTHER" id="PTHR45919:SF1">
    <property type="entry name" value="GDP-MAN:MAN(3)GLCNAC(2)-PP-DOL ALPHA-1,2-MANNOSYLTRANSFERASE"/>
    <property type="match status" value="1"/>
</dbReference>
<evidence type="ECO:0000256" key="11">
    <source>
        <dbReference type="ARBA" id="ARBA00045065"/>
    </source>
</evidence>
<dbReference type="Pfam" id="PF00534">
    <property type="entry name" value="Glycos_transf_1"/>
    <property type="match status" value="1"/>
</dbReference>
<evidence type="ECO:0000256" key="9">
    <source>
        <dbReference type="ARBA" id="ARBA00022989"/>
    </source>
</evidence>
<dbReference type="OrthoDB" id="2276068at2759"/>
<dbReference type="OMA" id="ARLYGWV"/>
<dbReference type="InterPro" id="IPR031814">
    <property type="entry name" value="ALG11_N"/>
</dbReference>
<evidence type="ECO:0000256" key="7">
    <source>
        <dbReference type="ARBA" id="ARBA00022692"/>
    </source>
</evidence>
<evidence type="ECO:0000256" key="10">
    <source>
        <dbReference type="ARBA" id="ARBA00023136"/>
    </source>
</evidence>
<evidence type="ECO:0000256" key="12">
    <source>
        <dbReference type="RuleBase" id="RU367051"/>
    </source>
</evidence>
<evidence type="ECO:0000256" key="4">
    <source>
        <dbReference type="ARBA" id="ARBA00022018"/>
    </source>
</evidence>
<evidence type="ECO:0000256" key="2">
    <source>
        <dbReference type="ARBA" id="ARBA00004922"/>
    </source>
</evidence>
<organism evidence="15">
    <name type="scientific">Absidia glauca</name>
    <name type="common">Pin mould</name>
    <dbReference type="NCBI Taxonomy" id="4829"/>
    <lineage>
        <taxon>Eukaryota</taxon>
        <taxon>Fungi</taxon>
        <taxon>Fungi incertae sedis</taxon>
        <taxon>Mucoromycota</taxon>
        <taxon>Mucoromycotina</taxon>
        <taxon>Mucoromycetes</taxon>
        <taxon>Mucorales</taxon>
        <taxon>Cunninghamellaceae</taxon>
        <taxon>Absidia</taxon>
    </lineage>
</organism>
<reference evidence="15" key="1">
    <citation type="submission" date="2016-04" db="EMBL/GenBank/DDBJ databases">
        <authorList>
            <person name="Evans L.H."/>
            <person name="Alamgir A."/>
            <person name="Owens N."/>
            <person name="Weber N.D."/>
            <person name="Virtaneva K."/>
            <person name="Barbian K."/>
            <person name="Babar A."/>
            <person name="Rosenke K."/>
        </authorList>
    </citation>
    <scope>NUCLEOTIDE SEQUENCE [LARGE SCALE GENOMIC DNA]</scope>
    <source>
        <strain evidence="15">CBS 101.48</strain>
    </source>
</reference>
<evidence type="ECO:0000313" key="16">
    <source>
        <dbReference type="Proteomes" id="UP000078561"/>
    </source>
</evidence>
<keyword evidence="5 12" id="KW-0328">Glycosyltransferase</keyword>
<keyword evidence="10 12" id="KW-0472">Membrane</keyword>
<proteinExistence type="inferred from homology"/>
<comment type="function">
    <text evidence="12">GDP-Man:Man(3)GlcNAc(2)-PP-Dol alpha-1,2-mannosyltransferase that operates in the biosynthetic pathway of dolichol-linked oligosaccharides, the glycan precursors employed in protein asparagine (N)-glycosylation. The assembly of dolichol-linked oligosaccharides begins on the cytosolic side of the endoplasmic reticulum membrane and finishes in its lumen. The sequential addition of sugars to dolichol pyrophosphate produces dolichol-linked oligosaccharides containing fourteen sugars, including two GlcNAcs, nine mannoses and three glucoses. Once assembled, the oligosaccharide is transferred from the lipid to nascent proteins by oligosaccharyltransferases. Catalyzes, on the cytoplasmic face of the endoplasmic reticulum, the addition of the fourth and fifth mannose residues to the dolichol-linked oligosaccharide chain, to produce Man(5)GlcNAc(2)-PP-dolichol core oligosaccharide.</text>
</comment>
<comment type="similarity">
    <text evidence="12">Belongs to the glycosyltransferase group 1 family. Glycosyltransferase 4 subfamily.</text>
</comment>
<name>A0A163MUG0_ABSGL</name>
<keyword evidence="7 12" id="KW-0812">Transmembrane</keyword>
<dbReference type="STRING" id="4829.A0A163MUG0"/>
<comment type="pathway">
    <text evidence="2 12">Protein modification; protein glycosylation.</text>
</comment>
<dbReference type="Proteomes" id="UP000078561">
    <property type="component" value="Unassembled WGS sequence"/>
</dbReference>
<dbReference type="Gene3D" id="3.40.50.2000">
    <property type="entry name" value="Glycogen Phosphorylase B"/>
    <property type="match status" value="1"/>
</dbReference>
<evidence type="ECO:0000256" key="8">
    <source>
        <dbReference type="ARBA" id="ARBA00022824"/>
    </source>
</evidence>
<feature type="transmembrane region" description="Helical" evidence="12">
    <location>
        <begin position="142"/>
        <end position="162"/>
    </location>
</feature>
<keyword evidence="9 12" id="KW-1133">Transmembrane helix</keyword>
<dbReference type="EMBL" id="LT554937">
    <property type="protein sequence ID" value="SAM08801.1"/>
    <property type="molecule type" value="Genomic_DNA"/>
</dbReference>
<dbReference type="FunCoup" id="A0A163MUG0">
    <property type="interactions" value="398"/>
</dbReference>
<keyword evidence="6 12" id="KW-0808">Transferase</keyword>
<dbReference type="GO" id="GO:0005789">
    <property type="term" value="C:endoplasmic reticulum membrane"/>
    <property type="evidence" value="ECO:0007669"/>
    <property type="project" value="UniProtKB-SubCell"/>
</dbReference>
<feature type="transmembrane region" description="Helical" evidence="12">
    <location>
        <begin position="6"/>
        <end position="32"/>
    </location>
</feature>
<dbReference type="SUPFAM" id="SSF53756">
    <property type="entry name" value="UDP-Glycosyltransferase/glycogen phosphorylase"/>
    <property type="match status" value="1"/>
</dbReference>
<feature type="transmembrane region" description="Helical" evidence="12">
    <location>
        <begin position="174"/>
        <end position="197"/>
    </location>
</feature>
<dbReference type="CDD" id="cd03806">
    <property type="entry name" value="GT4_ALG11-like"/>
    <property type="match status" value="1"/>
</dbReference>
<dbReference type="Pfam" id="PF15924">
    <property type="entry name" value="ALG11_N"/>
    <property type="match status" value="1"/>
</dbReference>
<comment type="catalytic activity">
    <reaction evidence="11 12">
        <text>an alpha-D-Man-(1-&gt;3)-[alpha-D-Man-(1-&gt;6)]-beta-D-Man-(1-&gt;4)-beta-D-GlcNAc-(1-&gt;4)-alpha-D-GlcNAc-diphospho-di-trans,poly-cis-dolichol + 2 GDP-alpha-D-mannose = an alpha-D-Man-(1-&gt;2)-alpha-D-Man-(1-&gt;2)-alpha-D-Man-(1-&gt;3)-[alpha-D-Man-(1-&gt;6)]-beta-D-Man-(1-&gt;4)-beta-D-GlcNAc-(1-&gt;4)-alpha-D-GlcNAc-diphospho-di-trans,poly-cis-dolichol + 2 GDP + 2 H(+)</text>
        <dbReference type="Rhea" id="RHEA:29523"/>
        <dbReference type="Rhea" id="RHEA-COMP:19515"/>
        <dbReference type="Rhea" id="RHEA-COMP:19516"/>
        <dbReference type="ChEBI" id="CHEBI:15378"/>
        <dbReference type="ChEBI" id="CHEBI:57527"/>
        <dbReference type="ChEBI" id="CHEBI:58189"/>
        <dbReference type="ChEBI" id="CHEBI:132511"/>
        <dbReference type="ChEBI" id="CHEBI:132515"/>
        <dbReference type="EC" id="2.4.1.131"/>
    </reaction>
    <physiologicalReaction direction="left-to-right" evidence="11 12">
        <dbReference type="Rhea" id="RHEA:29524"/>
    </physiologicalReaction>
</comment>
<evidence type="ECO:0000256" key="6">
    <source>
        <dbReference type="ARBA" id="ARBA00022679"/>
    </source>
</evidence>
<feature type="domain" description="Glycosyl transferase family 1" evidence="13">
    <location>
        <begin position="285"/>
        <end position="462"/>
    </location>
</feature>
<dbReference type="GO" id="GO:0004377">
    <property type="term" value="F:GDP-Man:Man(3)GlcNAc(2)-PP-Dol alpha-1,2-mannosyltransferase activity"/>
    <property type="evidence" value="ECO:0007669"/>
    <property type="project" value="UniProtKB-UniRule"/>
</dbReference>
<sequence length="487" mass="55139">MILTGMGATAFMSFSFWITLGLLSLSLIYTFFKLRVKNTINKNRTRLLQSLGFSSQDDPVFLGFFHPYCDAGGGGERVLWTALRDVQREFPEVICVVYTGDTDASREQIILKVKNRFNIDLNPRRLAFVYLTNRYLIEDGKFTRFTLLFQSLASVLVAYNGLMQLVPDVYFDTMGYAFTFPLVHFLTGIKIAAYVHYPTISADMLQRVYERRTAYNNGAALAQSWFWTSGKLIYYRMFAKAYSFCGSFAEVVMVNSTWTKGHIDQLWHTDADIVYPPCDTERLNELPLTNRKAMIVSVAQFRPEKDHELQLNAMARLVEKYPQWRNSDTALELVLIGSSRNAGDEQRIARLKQQSQQLGIEDVVRFEVNASFDLLVESLGQGKVGLHTMWNEHFGIGVVEYQAAGLIPVAHNSAGPKMDIVVDYDGKPTGYLADSVESFADKLHAALSLSEQEYKVVASNARASSSDRFSELAFSVDLLRCLRRCLT</sequence>
<evidence type="ECO:0000259" key="13">
    <source>
        <dbReference type="Pfam" id="PF00534"/>
    </source>
</evidence>
<dbReference type="EC" id="2.4.1.131" evidence="3 12"/>
<evidence type="ECO:0000259" key="14">
    <source>
        <dbReference type="Pfam" id="PF15924"/>
    </source>
</evidence>
<keyword evidence="16" id="KW-1185">Reference proteome</keyword>
<dbReference type="PANTHER" id="PTHR45919">
    <property type="entry name" value="GDP-MAN:MAN(3)GLCNAC(2)-PP-DOL ALPHA-1,2-MANNOSYLTRANSFERASE"/>
    <property type="match status" value="1"/>
</dbReference>